<dbReference type="InterPro" id="IPR015422">
    <property type="entry name" value="PyrdxlP-dep_Trfase_small"/>
</dbReference>
<dbReference type="InterPro" id="IPR015424">
    <property type="entry name" value="PyrdxlP-dep_Trfase"/>
</dbReference>
<dbReference type="InterPro" id="IPR020578">
    <property type="entry name" value="Aminotrans_V_PyrdxlP_BS"/>
</dbReference>
<evidence type="ECO:0000256" key="2">
    <source>
        <dbReference type="ARBA" id="ARBA00009236"/>
    </source>
</evidence>
<dbReference type="OrthoDB" id="389074at2"/>
<protein>
    <submittedName>
        <fullName evidence="11">Aspartate aminotransferase</fullName>
    </submittedName>
</protein>
<evidence type="ECO:0000256" key="8">
    <source>
        <dbReference type="RuleBase" id="RU004075"/>
    </source>
</evidence>
<comment type="cofactor">
    <cofactor evidence="1 7 9">
        <name>pyridoxal 5'-phosphate</name>
        <dbReference type="ChEBI" id="CHEBI:597326"/>
    </cofactor>
</comment>
<dbReference type="InterPro" id="IPR015421">
    <property type="entry name" value="PyrdxlP-dep_Trfase_major"/>
</dbReference>
<feature type="binding site" evidence="6">
    <location>
        <position position="336"/>
    </location>
    <ligand>
        <name>substrate</name>
    </ligand>
</feature>
<dbReference type="GO" id="GO:0019265">
    <property type="term" value="P:glycine biosynthetic process, by transamination of glyoxylate"/>
    <property type="evidence" value="ECO:0007669"/>
    <property type="project" value="TreeGrafter"/>
</dbReference>
<accession>A0A1G9MYZ4</accession>
<keyword evidence="5 7" id="KW-0663">Pyridoxal phosphate</keyword>
<dbReference type="GO" id="GO:0004760">
    <property type="term" value="F:L-serine-pyruvate transaminase activity"/>
    <property type="evidence" value="ECO:0007669"/>
    <property type="project" value="TreeGrafter"/>
</dbReference>
<evidence type="ECO:0000259" key="10">
    <source>
        <dbReference type="Pfam" id="PF00266"/>
    </source>
</evidence>
<keyword evidence="4 11" id="KW-0808">Transferase</keyword>
<organism evidence="11 12">
    <name type="scientific">Halarsenatibacter silvermanii</name>
    <dbReference type="NCBI Taxonomy" id="321763"/>
    <lineage>
        <taxon>Bacteria</taxon>
        <taxon>Bacillati</taxon>
        <taxon>Bacillota</taxon>
        <taxon>Clostridia</taxon>
        <taxon>Halanaerobiales</taxon>
        <taxon>Halarsenatibacteraceae</taxon>
        <taxon>Halarsenatibacter</taxon>
    </lineage>
</organism>
<keyword evidence="3 11" id="KW-0032">Aminotransferase</keyword>
<dbReference type="EMBL" id="FNGO01000009">
    <property type="protein sequence ID" value="SDL79107.1"/>
    <property type="molecule type" value="Genomic_DNA"/>
</dbReference>
<dbReference type="Gene3D" id="3.90.1150.10">
    <property type="entry name" value="Aspartate Aminotransferase, domain 1"/>
    <property type="match status" value="1"/>
</dbReference>
<dbReference type="InterPro" id="IPR000192">
    <property type="entry name" value="Aminotrans_V_dom"/>
</dbReference>
<evidence type="ECO:0000313" key="11">
    <source>
        <dbReference type="EMBL" id="SDL79107.1"/>
    </source>
</evidence>
<dbReference type="PANTHER" id="PTHR21152:SF24">
    <property type="entry name" value="ALANINE--GLYOXYLATE AMINOTRANSFERASE 1"/>
    <property type="match status" value="1"/>
</dbReference>
<dbReference type="Pfam" id="PF00266">
    <property type="entry name" value="Aminotran_5"/>
    <property type="match status" value="1"/>
</dbReference>
<name>A0A1G9MYZ4_9FIRM</name>
<evidence type="ECO:0000256" key="5">
    <source>
        <dbReference type="ARBA" id="ARBA00022898"/>
    </source>
</evidence>
<keyword evidence="12" id="KW-1185">Reference proteome</keyword>
<dbReference type="STRING" id="321763.SAMN04488692_10945"/>
<dbReference type="Gene3D" id="3.40.640.10">
    <property type="entry name" value="Type I PLP-dependent aspartate aminotransferase-like (Major domain)"/>
    <property type="match status" value="1"/>
</dbReference>
<evidence type="ECO:0000256" key="6">
    <source>
        <dbReference type="PIRSR" id="PIRSR000524-1"/>
    </source>
</evidence>
<dbReference type="SUPFAM" id="SSF53383">
    <property type="entry name" value="PLP-dependent transferases"/>
    <property type="match status" value="1"/>
</dbReference>
<proteinExistence type="inferred from homology"/>
<dbReference type="GO" id="GO:0008453">
    <property type="term" value="F:alanine-glyoxylate transaminase activity"/>
    <property type="evidence" value="ECO:0007669"/>
    <property type="project" value="TreeGrafter"/>
</dbReference>
<dbReference type="RefSeq" id="WP_089759801.1">
    <property type="nucleotide sequence ID" value="NZ_FNGO01000009.1"/>
</dbReference>
<feature type="modified residue" description="N6-(pyridoxal phosphate)lysine" evidence="7">
    <location>
        <position position="191"/>
    </location>
</feature>
<dbReference type="InterPro" id="IPR024169">
    <property type="entry name" value="SP_NH2Trfase/AEP_transaminase"/>
</dbReference>
<feature type="domain" description="Aminotransferase class V" evidence="10">
    <location>
        <begin position="51"/>
        <end position="326"/>
    </location>
</feature>
<gene>
    <name evidence="11" type="ORF">SAMN04488692_10945</name>
</gene>
<dbReference type="AlphaFoldDB" id="A0A1G9MYZ4"/>
<comment type="similarity">
    <text evidence="2 8">Belongs to the class-V pyridoxal-phosphate-dependent aminotransferase family.</text>
</comment>
<reference evidence="11 12" key="1">
    <citation type="submission" date="2016-10" db="EMBL/GenBank/DDBJ databases">
        <authorList>
            <person name="de Groot N.N."/>
        </authorList>
    </citation>
    <scope>NUCLEOTIDE SEQUENCE [LARGE SCALE GENOMIC DNA]</scope>
    <source>
        <strain evidence="11 12">SLAS-1</strain>
    </source>
</reference>
<evidence type="ECO:0000256" key="1">
    <source>
        <dbReference type="ARBA" id="ARBA00001933"/>
    </source>
</evidence>
<dbReference type="Proteomes" id="UP000199476">
    <property type="component" value="Unassembled WGS sequence"/>
</dbReference>
<evidence type="ECO:0000256" key="3">
    <source>
        <dbReference type="ARBA" id="ARBA00022576"/>
    </source>
</evidence>
<sequence length="381" mass="42404">MENEKYVMIPGPTPVVEPIQNAMGRKTAAFKDPEFVADFESVLADLKKLWKTDGEVFVVPGSGTLAMEMSVSNTLKSGDKVLIISHGYFGDRFVEIAERKNYDYKVLSAEWGTGIAPEKIREELSRDNYRGVIATHVDTSTGVKAPIEEIGRIVQNESDAVFIVDGVCATAAEKEYVDPMNIDILFTGSQKAFGVPPGLALIWAGPRAMKRRNKLGEINEYYGDFEKWLPIMHDPSNYFGTPAVNLIWALKASLSLIKKEGLESRFSRHERDARAIQAALETMGFEILAEKGWRAHTLSNVLYPEGINDEEFRDTLREEGAVVAGGLGDYAGKLFRLGHMGNIDEHVITSVLQAIERTLYRCGKDVDFGAGMKTYMQEKYS</sequence>
<evidence type="ECO:0000256" key="4">
    <source>
        <dbReference type="ARBA" id="ARBA00022679"/>
    </source>
</evidence>
<evidence type="ECO:0000313" key="12">
    <source>
        <dbReference type="Proteomes" id="UP000199476"/>
    </source>
</evidence>
<dbReference type="PIRSF" id="PIRSF000524">
    <property type="entry name" value="SPT"/>
    <property type="match status" value="1"/>
</dbReference>
<evidence type="ECO:0000256" key="9">
    <source>
        <dbReference type="RuleBase" id="RU004504"/>
    </source>
</evidence>
<evidence type="ECO:0000256" key="7">
    <source>
        <dbReference type="PIRSR" id="PIRSR000524-50"/>
    </source>
</evidence>
<dbReference type="PROSITE" id="PS00595">
    <property type="entry name" value="AA_TRANSFER_CLASS_5"/>
    <property type="match status" value="1"/>
</dbReference>
<dbReference type="PANTHER" id="PTHR21152">
    <property type="entry name" value="AMINOTRANSFERASE CLASS V"/>
    <property type="match status" value="1"/>
</dbReference>